<keyword evidence="3" id="KW-1185">Reference proteome</keyword>
<keyword evidence="1" id="KW-0862">Zinc</keyword>
<dbReference type="InterPro" id="IPR052891">
    <property type="entry name" value="DNA-3mA_glycosylase"/>
</dbReference>
<dbReference type="SUPFAM" id="SSF48150">
    <property type="entry name" value="DNA-glycosylase"/>
    <property type="match status" value="1"/>
</dbReference>
<sequence>MIQRCSWVANYPDSKLMQNYHDLEWGHPCHDEQRLFEMLCLEMFQSGLSWATVLSKRENLRRRFFDFDIELVASMTVDQVTELLNDTSIIRHRGKIEAVVNNARILQLWHHDGNSLNQYIWQTTQNQTIDQKVSDYHLAPSKTATSEKLAKQFKSNGFKFVGPTVLQAYLQAVGVINAHELSCDFH</sequence>
<dbReference type="InterPro" id="IPR005019">
    <property type="entry name" value="Adenine_glyco"/>
</dbReference>
<keyword evidence="1" id="KW-0479">Metal-binding</keyword>
<dbReference type="PANTHER" id="PTHR30037:SF4">
    <property type="entry name" value="DNA-3-METHYLADENINE GLYCOSYLASE I"/>
    <property type="match status" value="1"/>
</dbReference>
<dbReference type="GO" id="GO:0008725">
    <property type="term" value="F:DNA-3-methyladenine glycosylase activity"/>
    <property type="evidence" value="ECO:0007669"/>
    <property type="project" value="InterPro"/>
</dbReference>
<dbReference type="GO" id="GO:0006284">
    <property type="term" value="P:base-excision repair"/>
    <property type="evidence" value="ECO:0007669"/>
    <property type="project" value="InterPro"/>
</dbReference>
<organism evidence="2 3">
    <name type="scientific">Convivina intestini</name>
    <dbReference type="NCBI Taxonomy" id="1505726"/>
    <lineage>
        <taxon>Bacteria</taxon>
        <taxon>Bacillati</taxon>
        <taxon>Bacillota</taxon>
        <taxon>Bacilli</taxon>
        <taxon>Lactobacillales</taxon>
        <taxon>Lactobacillaceae</taxon>
        <taxon>Convivina</taxon>
    </lineage>
</organism>
<evidence type="ECO:0000313" key="3">
    <source>
        <dbReference type="Proteomes" id="UP000245433"/>
    </source>
</evidence>
<evidence type="ECO:0000256" key="1">
    <source>
        <dbReference type="PIRSR" id="PIRSR605019-1"/>
    </source>
</evidence>
<dbReference type="GO" id="GO:0046872">
    <property type="term" value="F:metal ion binding"/>
    <property type="evidence" value="ECO:0007669"/>
    <property type="project" value="UniProtKB-KW"/>
</dbReference>
<feature type="binding site" evidence="1">
    <location>
        <position position="21"/>
    </location>
    <ligand>
        <name>Zn(2+)</name>
        <dbReference type="ChEBI" id="CHEBI:29105"/>
    </ligand>
</feature>
<dbReference type="InterPro" id="IPR011257">
    <property type="entry name" value="DNA_glycosylase"/>
</dbReference>
<dbReference type="Pfam" id="PF03352">
    <property type="entry name" value="Adenine_glyco"/>
    <property type="match status" value="1"/>
</dbReference>
<dbReference type="AlphaFoldDB" id="A0A2U1D464"/>
<protein>
    <submittedName>
        <fullName evidence="2">DNA-3-methyladenine glycosylase I</fullName>
    </submittedName>
</protein>
<feature type="binding site" evidence="1">
    <location>
        <position position="179"/>
    </location>
    <ligand>
        <name>Zn(2+)</name>
        <dbReference type="ChEBI" id="CHEBI:29105"/>
    </ligand>
</feature>
<evidence type="ECO:0000313" key="2">
    <source>
        <dbReference type="EMBL" id="PVY82342.1"/>
    </source>
</evidence>
<proteinExistence type="predicted"/>
<comment type="caution">
    <text evidence="2">The sequence shown here is derived from an EMBL/GenBank/DDBJ whole genome shotgun (WGS) entry which is preliminary data.</text>
</comment>
<dbReference type="EMBL" id="QEKT01000014">
    <property type="protein sequence ID" value="PVY82342.1"/>
    <property type="molecule type" value="Genomic_DNA"/>
</dbReference>
<name>A0A2U1D464_9LACO</name>
<dbReference type="OrthoDB" id="9807664at2"/>
<reference evidence="2 3" key="1">
    <citation type="submission" date="2018-04" db="EMBL/GenBank/DDBJ databases">
        <title>Genomic Encyclopedia of Type Strains, Phase IV (KMG-IV): sequencing the most valuable type-strain genomes for metagenomic binning, comparative biology and taxonomic classification.</title>
        <authorList>
            <person name="Goeker M."/>
        </authorList>
    </citation>
    <scope>NUCLEOTIDE SEQUENCE [LARGE SCALE GENOMIC DNA]</scope>
    <source>
        <strain evidence="2 3">DSM 28795</strain>
    </source>
</reference>
<feature type="binding site" evidence="1">
    <location>
        <position position="183"/>
    </location>
    <ligand>
        <name>Zn(2+)</name>
        <dbReference type="ChEBI" id="CHEBI:29105"/>
    </ligand>
</feature>
<dbReference type="PANTHER" id="PTHR30037">
    <property type="entry name" value="DNA-3-METHYLADENINE GLYCOSYLASE 1"/>
    <property type="match status" value="1"/>
</dbReference>
<gene>
    <name evidence="2" type="ORF">C7384_11420</name>
</gene>
<dbReference type="Gene3D" id="1.10.340.30">
    <property type="entry name" value="Hypothetical protein, domain 2"/>
    <property type="match status" value="1"/>
</dbReference>
<accession>A0A2U1D464</accession>
<feature type="binding site" evidence="1">
    <location>
        <position position="5"/>
    </location>
    <ligand>
        <name>Zn(2+)</name>
        <dbReference type="ChEBI" id="CHEBI:29105"/>
    </ligand>
</feature>
<dbReference type="Proteomes" id="UP000245433">
    <property type="component" value="Unassembled WGS sequence"/>
</dbReference>